<dbReference type="NCBIfam" id="TIGR01451">
    <property type="entry name" value="B_ant_repeat"/>
    <property type="match status" value="1"/>
</dbReference>
<protein>
    <submittedName>
        <fullName evidence="4">DUF58 domain-containing protein</fullName>
    </submittedName>
</protein>
<evidence type="ECO:0000256" key="1">
    <source>
        <dbReference type="SAM" id="MobiDB-lite"/>
    </source>
</evidence>
<gene>
    <name evidence="4" type="ORF">ACFQJ6_02615</name>
</gene>
<comment type="caution">
    <text evidence="4">The sequence shown here is derived from an EMBL/GenBank/DDBJ whole genome shotgun (WGS) entry which is preliminary data.</text>
</comment>
<dbReference type="InterPro" id="IPR002881">
    <property type="entry name" value="DUF58"/>
</dbReference>
<dbReference type="EMBL" id="JBHSZH010000002">
    <property type="protein sequence ID" value="MFC7079192.1"/>
    <property type="molecule type" value="Genomic_DNA"/>
</dbReference>
<dbReference type="Pfam" id="PF01345">
    <property type="entry name" value="DUF11"/>
    <property type="match status" value="1"/>
</dbReference>
<name>A0ABD5WF59_9EURY</name>
<feature type="domain" description="DUF58" evidence="3">
    <location>
        <begin position="195"/>
        <end position="310"/>
    </location>
</feature>
<dbReference type="PANTHER" id="PTHR33608:SF6">
    <property type="entry name" value="BLL2464 PROTEIN"/>
    <property type="match status" value="1"/>
</dbReference>
<sequence>MTTTRRWRGIVAVTLLVGGVGLAADRPDLVLVSAVGVAFAVYPRLSPAPPATPDLEIDRRLSDRAPTPGESVEVTVTVRNVGDDTLFDLRVVDGVPPALTVTSGSPRYGGLLRPGGEATFSYAVSAEEGKHGFDPATVVVRDPSGEHEVETTVAAETEIDCAVARGTPPKRNLAIEDAGDLLTDDGGVGIEFHQTREYRRGDSMSRIDWKRFARVGELTTVEYREERSASVVLLVDARPESYRAPAGEPHAVVRSVAAAQRLTGALLTGRNRVGVAALGREDCWLAPSAGSDHESRAMRLLATHPALAAAPPERTPGRQSTTKSPASGVSCRRTRR</sequence>
<keyword evidence="5" id="KW-1185">Reference proteome</keyword>
<dbReference type="RefSeq" id="WP_382208709.1">
    <property type="nucleotide sequence ID" value="NZ_JBHSZH010000002.1"/>
</dbReference>
<feature type="domain" description="DUF11" evidence="2">
    <location>
        <begin position="54"/>
        <end position="111"/>
    </location>
</feature>
<reference evidence="4 5" key="1">
    <citation type="journal article" date="2019" name="Int. J. Syst. Evol. Microbiol.">
        <title>The Global Catalogue of Microorganisms (GCM) 10K type strain sequencing project: providing services to taxonomists for standard genome sequencing and annotation.</title>
        <authorList>
            <consortium name="The Broad Institute Genomics Platform"/>
            <consortium name="The Broad Institute Genome Sequencing Center for Infectious Disease"/>
            <person name="Wu L."/>
            <person name="Ma J."/>
        </authorList>
    </citation>
    <scope>NUCLEOTIDE SEQUENCE [LARGE SCALE GENOMIC DNA]</scope>
    <source>
        <strain evidence="4 5">DT72</strain>
    </source>
</reference>
<dbReference type="InterPro" id="IPR013783">
    <property type="entry name" value="Ig-like_fold"/>
</dbReference>
<proteinExistence type="predicted"/>
<feature type="compositionally biased region" description="Polar residues" evidence="1">
    <location>
        <begin position="317"/>
        <end position="327"/>
    </location>
</feature>
<accession>A0ABD5WF59</accession>
<dbReference type="InterPro" id="IPR047589">
    <property type="entry name" value="DUF11_rpt"/>
</dbReference>
<organism evidence="4 5">
    <name type="scientific">Halorussus caseinilyticus</name>
    <dbReference type="NCBI Taxonomy" id="3034025"/>
    <lineage>
        <taxon>Archaea</taxon>
        <taxon>Methanobacteriati</taxon>
        <taxon>Methanobacteriota</taxon>
        <taxon>Stenosarchaea group</taxon>
        <taxon>Halobacteria</taxon>
        <taxon>Halobacteriales</taxon>
        <taxon>Haladaptataceae</taxon>
        <taxon>Halorussus</taxon>
    </lineage>
</organism>
<feature type="region of interest" description="Disordered" evidence="1">
    <location>
        <begin position="304"/>
        <end position="336"/>
    </location>
</feature>
<dbReference type="Pfam" id="PF01882">
    <property type="entry name" value="DUF58"/>
    <property type="match status" value="1"/>
</dbReference>
<evidence type="ECO:0000259" key="2">
    <source>
        <dbReference type="Pfam" id="PF01345"/>
    </source>
</evidence>
<evidence type="ECO:0000259" key="3">
    <source>
        <dbReference type="Pfam" id="PF01882"/>
    </source>
</evidence>
<evidence type="ECO:0000313" key="4">
    <source>
        <dbReference type="EMBL" id="MFC7079192.1"/>
    </source>
</evidence>
<dbReference type="Gene3D" id="2.60.40.10">
    <property type="entry name" value="Immunoglobulins"/>
    <property type="match status" value="1"/>
</dbReference>
<evidence type="ECO:0000313" key="5">
    <source>
        <dbReference type="Proteomes" id="UP001596407"/>
    </source>
</evidence>
<dbReference type="Proteomes" id="UP001596407">
    <property type="component" value="Unassembled WGS sequence"/>
</dbReference>
<dbReference type="InterPro" id="IPR001434">
    <property type="entry name" value="OmcB-like_DUF11"/>
</dbReference>
<dbReference type="AlphaFoldDB" id="A0ABD5WF59"/>
<dbReference type="PANTHER" id="PTHR33608">
    <property type="entry name" value="BLL2464 PROTEIN"/>
    <property type="match status" value="1"/>
</dbReference>